<organism evidence="3 4">
    <name type="scientific">Marinibactrum halimedae</name>
    <dbReference type="NCBI Taxonomy" id="1444977"/>
    <lineage>
        <taxon>Bacteria</taxon>
        <taxon>Pseudomonadati</taxon>
        <taxon>Pseudomonadota</taxon>
        <taxon>Gammaproteobacteria</taxon>
        <taxon>Cellvibrionales</taxon>
        <taxon>Cellvibrionaceae</taxon>
        <taxon>Marinibactrum</taxon>
    </lineage>
</organism>
<keyword evidence="3" id="KW-0808">Transferase</keyword>
<proteinExistence type="predicted"/>
<accession>A0AA37WQA3</accession>
<dbReference type="Gene3D" id="3.60.40.10">
    <property type="entry name" value="PPM-type phosphatase domain"/>
    <property type="match status" value="1"/>
</dbReference>
<dbReference type="Proteomes" id="UP001156870">
    <property type="component" value="Unassembled WGS sequence"/>
</dbReference>
<dbReference type="GO" id="GO:0016791">
    <property type="term" value="F:phosphatase activity"/>
    <property type="evidence" value="ECO:0007669"/>
    <property type="project" value="TreeGrafter"/>
</dbReference>
<dbReference type="SUPFAM" id="SSF55874">
    <property type="entry name" value="ATPase domain of HSP90 chaperone/DNA topoisomerase II/histidine kinase"/>
    <property type="match status" value="1"/>
</dbReference>
<gene>
    <name evidence="3" type="ORF">GCM10007877_35800</name>
</gene>
<evidence type="ECO:0000259" key="2">
    <source>
        <dbReference type="SMART" id="SM00331"/>
    </source>
</evidence>
<dbReference type="InterPro" id="IPR052016">
    <property type="entry name" value="Bact_Sigma-Reg"/>
</dbReference>
<dbReference type="InterPro" id="IPR003594">
    <property type="entry name" value="HATPase_dom"/>
</dbReference>
<comment type="caution">
    <text evidence="3">The sequence shown here is derived from an EMBL/GenBank/DDBJ whole genome shotgun (WGS) entry which is preliminary data.</text>
</comment>
<dbReference type="PANTHER" id="PTHR43156">
    <property type="entry name" value="STAGE II SPORULATION PROTEIN E-RELATED"/>
    <property type="match status" value="1"/>
</dbReference>
<evidence type="ECO:0000313" key="3">
    <source>
        <dbReference type="EMBL" id="GLS27861.1"/>
    </source>
</evidence>
<keyword evidence="4" id="KW-1185">Reference proteome</keyword>
<dbReference type="Pfam" id="PF07228">
    <property type="entry name" value="SpoIIE"/>
    <property type="match status" value="1"/>
</dbReference>
<evidence type="ECO:0000256" key="1">
    <source>
        <dbReference type="ARBA" id="ARBA00022801"/>
    </source>
</evidence>
<dbReference type="GO" id="GO:0016301">
    <property type="term" value="F:kinase activity"/>
    <property type="evidence" value="ECO:0007669"/>
    <property type="project" value="UniProtKB-KW"/>
</dbReference>
<dbReference type="RefSeq" id="WP_232595086.1">
    <property type="nucleotide sequence ID" value="NZ_BSPD01000092.1"/>
</dbReference>
<protein>
    <submittedName>
        <fullName evidence="3">Two-component system sensor histidine kinase/response regulator</fullName>
    </submittedName>
</protein>
<evidence type="ECO:0000313" key="4">
    <source>
        <dbReference type="Proteomes" id="UP001156870"/>
    </source>
</evidence>
<dbReference type="SMART" id="SM00331">
    <property type="entry name" value="PP2C_SIG"/>
    <property type="match status" value="1"/>
</dbReference>
<feature type="domain" description="PPM-type phosphatase" evidence="2">
    <location>
        <begin position="168"/>
        <end position="381"/>
    </location>
</feature>
<dbReference type="Gene3D" id="3.30.565.10">
    <property type="entry name" value="Histidine kinase-like ATPase, C-terminal domain"/>
    <property type="match status" value="1"/>
</dbReference>
<reference evidence="3 4" key="1">
    <citation type="journal article" date="2014" name="Int. J. Syst. Evol. Microbiol.">
        <title>Complete genome sequence of Corynebacterium casei LMG S-19264T (=DSM 44701T), isolated from a smear-ripened cheese.</title>
        <authorList>
            <consortium name="US DOE Joint Genome Institute (JGI-PGF)"/>
            <person name="Walter F."/>
            <person name="Albersmeier A."/>
            <person name="Kalinowski J."/>
            <person name="Ruckert C."/>
        </authorList>
    </citation>
    <scope>NUCLEOTIDE SEQUENCE [LARGE SCALE GENOMIC DNA]</scope>
    <source>
        <strain evidence="3 4">NBRC 110095</strain>
    </source>
</reference>
<sequence>MSIYFVGMSEEVLECLFSSLKSKGFFCQYHDKPAEFVKSLSSLLSSPCVVVIHADDLELALVWSKEIKRYFSPLKVAVVLLVSSVDSLSMDFLSMEQCFLLVDDIFEYPLNVEVVSAKLQGIRSRVLESNALVDQLKELQYRHDQADIERTIVENIFDNYFDNHICRTDNVRFYLSPKSVFHGDVFLSAYGPYGSLYLLVGDVTGHGLPAAVGAIPMYSAFKCMANKGMAVGLIAQELNELLRRLLPDHMMLASTLLEVSSDGTCITLWMGGMPSAILADKHGKIKQLFESNHCALSVLSKEKFDHSVYVCDVENDDRLYLFTDGIEESRNQDSEMFGEDRLHNLFDGLSSNMFERILNTLYDFSGEDDQSDDITLVEVICHPTSENFIQDGQPLHYEHAIEWSLDVTLKPEDYRKSNPVAQIILLLQNAVGVNVHQDFISTILSELYSNALEHGLLCLSSSIKSGDDGFLRYYQLRQERLEQLKEGEIHISVVFYRDEGEFYVRFRVSDSGNGFSIDELPKSDDLTASGRGILIVRELCESLQYFDGGSTVEAVYKTS</sequence>
<keyword evidence="1" id="KW-0378">Hydrolase</keyword>
<dbReference type="PANTHER" id="PTHR43156:SF2">
    <property type="entry name" value="STAGE II SPORULATION PROTEIN E"/>
    <property type="match status" value="1"/>
</dbReference>
<dbReference type="InterPro" id="IPR036457">
    <property type="entry name" value="PPM-type-like_dom_sf"/>
</dbReference>
<dbReference type="CDD" id="cd16936">
    <property type="entry name" value="HATPase_RsbW-like"/>
    <property type="match status" value="1"/>
</dbReference>
<name>A0AA37WQA3_9GAMM</name>
<dbReference type="AlphaFoldDB" id="A0AA37WQA3"/>
<keyword evidence="3" id="KW-0418">Kinase</keyword>
<dbReference type="InterPro" id="IPR036890">
    <property type="entry name" value="HATPase_C_sf"/>
</dbReference>
<dbReference type="Pfam" id="PF02518">
    <property type="entry name" value="HATPase_c"/>
    <property type="match status" value="1"/>
</dbReference>
<dbReference type="InterPro" id="IPR001932">
    <property type="entry name" value="PPM-type_phosphatase-like_dom"/>
</dbReference>
<dbReference type="EMBL" id="BSPD01000092">
    <property type="protein sequence ID" value="GLS27861.1"/>
    <property type="molecule type" value="Genomic_DNA"/>
</dbReference>